<dbReference type="OrthoDB" id="9776303at2"/>
<name>A0A1M6Q9C4_9FIRM</name>
<dbReference type="Proteomes" id="UP000184386">
    <property type="component" value="Unassembled WGS sequence"/>
</dbReference>
<gene>
    <name evidence="1" type="ORF">SAMN02745136_01918</name>
</gene>
<evidence type="ECO:0008006" key="3">
    <source>
        <dbReference type="Google" id="ProtNLM"/>
    </source>
</evidence>
<dbReference type="RefSeq" id="WP_073275164.1">
    <property type="nucleotide sequence ID" value="NZ_FRAC01000009.1"/>
</dbReference>
<evidence type="ECO:0000313" key="1">
    <source>
        <dbReference type="EMBL" id="SHK16748.1"/>
    </source>
</evidence>
<keyword evidence="2" id="KW-1185">Reference proteome</keyword>
<sequence>MNTPVIKTTFKMDNMEYLCCTAGLEQNGELVIFLHGFPESSIILEKQCPDWPRWAIAVWLRIREVIRMVPFITISDIFFDSLRVIPEIYF</sequence>
<proteinExistence type="predicted"/>
<evidence type="ECO:0000313" key="2">
    <source>
        <dbReference type="Proteomes" id="UP000184386"/>
    </source>
</evidence>
<organism evidence="1 2">
    <name type="scientific">Anaerocolumna jejuensis DSM 15929</name>
    <dbReference type="NCBI Taxonomy" id="1121322"/>
    <lineage>
        <taxon>Bacteria</taxon>
        <taxon>Bacillati</taxon>
        <taxon>Bacillota</taxon>
        <taxon>Clostridia</taxon>
        <taxon>Lachnospirales</taxon>
        <taxon>Lachnospiraceae</taxon>
        <taxon>Anaerocolumna</taxon>
    </lineage>
</organism>
<protein>
    <recommendedName>
        <fullName evidence="3">Alpha/beta hydrolase family protein</fullName>
    </recommendedName>
</protein>
<dbReference type="EMBL" id="FRAC01000009">
    <property type="protein sequence ID" value="SHK16748.1"/>
    <property type="molecule type" value="Genomic_DNA"/>
</dbReference>
<reference evidence="1 2" key="1">
    <citation type="submission" date="2016-11" db="EMBL/GenBank/DDBJ databases">
        <authorList>
            <person name="Jaros S."/>
            <person name="Januszkiewicz K."/>
            <person name="Wedrychowicz H."/>
        </authorList>
    </citation>
    <scope>NUCLEOTIDE SEQUENCE [LARGE SCALE GENOMIC DNA]</scope>
    <source>
        <strain evidence="1 2">DSM 15929</strain>
    </source>
</reference>
<dbReference type="AlphaFoldDB" id="A0A1M6Q9C4"/>
<accession>A0A1M6Q9C4</accession>